<dbReference type="GO" id="GO:0006270">
    <property type="term" value="P:DNA replication initiation"/>
    <property type="evidence" value="ECO:0007669"/>
    <property type="project" value="InterPro"/>
</dbReference>
<proteinExistence type="inferred from homology"/>
<dbReference type="GO" id="GO:1902977">
    <property type="term" value="P:mitotic DNA replication preinitiation complex assembly"/>
    <property type="evidence" value="ECO:0007669"/>
    <property type="project" value="TreeGrafter"/>
</dbReference>
<name>A0A6P4Y198_BRABE</name>
<evidence type="ECO:0000256" key="2">
    <source>
        <dbReference type="ARBA" id="ARBA00010727"/>
    </source>
</evidence>
<reference evidence="8" key="1">
    <citation type="submission" date="2025-08" db="UniProtKB">
        <authorList>
            <consortium name="RefSeq"/>
        </authorList>
    </citation>
    <scope>IDENTIFICATION</scope>
    <source>
        <tissue evidence="8">Gonad</tissue>
    </source>
</reference>
<evidence type="ECO:0000256" key="3">
    <source>
        <dbReference type="ARBA" id="ARBA00022705"/>
    </source>
</evidence>
<dbReference type="GO" id="GO:0003682">
    <property type="term" value="F:chromatin binding"/>
    <property type="evidence" value="ECO:0007669"/>
    <property type="project" value="TreeGrafter"/>
</dbReference>
<evidence type="ECO:0000256" key="5">
    <source>
        <dbReference type="ARBA" id="ARBA00023306"/>
    </source>
</evidence>
<dbReference type="Pfam" id="PF02724">
    <property type="entry name" value="CDC45"/>
    <property type="match status" value="1"/>
</dbReference>
<dbReference type="RefSeq" id="XP_019616339.1">
    <property type="nucleotide sequence ID" value="XM_019760780.1"/>
</dbReference>
<dbReference type="AlphaFoldDB" id="A0A6P4Y198"/>
<feature type="compositionally biased region" description="Acidic residues" evidence="6">
    <location>
        <begin position="136"/>
        <end position="145"/>
    </location>
</feature>
<evidence type="ECO:0000256" key="6">
    <source>
        <dbReference type="SAM" id="MobiDB-lite"/>
    </source>
</evidence>
<comment type="subcellular location">
    <subcellularLocation>
        <location evidence="1">Nucleus</location>
    </subcellularLocation>
</comment>
<gene>
    <name evidence="8" type="primary">LOC109463892</name>
</gene>
<dbReference type="GO" id="GO:0003688">
    <property type="term" value="F:DNA replication origin binding"/>
    <property type="evidence" value="ECO:0007669"/>
    <property type="project" value="TreeGrafter"/>
</dbReference>
<dbReference type="KEGG" id="bbel:109463892"/>
<evidence type="ECO:0000256" key="4">
    <source>
        <dbReference type="ARBA" id="ARBA00023242"/>
    </source>
</evidence>
<organism evidence="7 8">
    <name type="scientific">Branchiostoma belcheri</name>
    <name type="common">Amphioxus</name>
    <dbReference type="NCBI Taxonomy" id="7741"/>
    <lineage>
        <taxon>Eukaryota</taxon>
        <taxon>Metazoa</taxon>
        <taxon>Chordata</taxon>
        <taxon>Cephalochordata</taxon>
        <taxon>Leptocardii</taxon>
        <taxon>Amphioxiformes</taxon>
        <taxon>Branchiostomatidae</taxon>
        <taxon>Branchiostoma</taxon>
    </lineage>
</organism>
<keyword evidence="8" id="KW-0132">Cell division</keyword>
<evidence type="ECO:0000313" key="8">
    <source>
        <dbReference type="RefSeq" id="XP_019616339.1"/>
    </source>
</evidence>
<dbReference type="OrthoDB" id="10258882at2759"/>
<keyword evidence="5" id="KW-0131">Cell cycle</keyword>
<protein>
    <submittedName>
        <fullName evidence="8">Cell division control protein 45 homolog</fullName>
    </submittedName>
</protein>
<keyword evidence="4" id="KW-0539">Nucleus</keyword>
<dbReference type="InterPro" id="IPR003874">
    <property type="entry name" value="CDC45"/>
</dbReference>
<evidence type="ECO:0000313" key="7">
    <source>
        <dbReference type="Proteomes" id="UP000515135"/>
    </source>
</evidence>
<sequence>MFVTDIRKEFYDKVIHERVLVLVAFDVDALCACKILQYLFQCDHVQYTIVPITGRQELERAFLEHSEQVKYVVMINCGGNINILETLQPAEHVIFFIADSHRPVDLVNVYNDDQVKLLMNSNDDFDIPAYDDLFKDDESDDDSGNESDSSAPSGKRRRLDEEVLERRRERRLWEEKRKQILLDYEEFSTYGTSSAMIMFDLAWKMSKDSNDLLWWGIVGLTDQYINNRVERGKYMTDVGDLHKHTLRLNHRNEDDDNTVSVDCMRIYFDEELKLALYRHWSLFESLKHSSYPACKFKMWTVKGQQKMHEFLADMGLPLVQVKQKFTSMDMGLKESFKGLFTASCEKYGLDDISFGSFIAQYGYKNKLCAADVVYAVNGLMECVEAEKSPTGYFLEALDCLSRQNVKKLLRGLDLAKRQLTTIMQTVHSFIDMKQIISAGPFLYAYIPEGHPDVKFFSRPNCLGMLAYFMQEAYVATSRSRRSTLLPMVVAAPLDAETGSALVIGIPPKAEESTKNFFGRAFEQAAIQTNSRTLHDNFDTSIIEMKSEDRSKFFDALISLLS</sequence>
<dbReference type="PANTHER" id="PTHR10507:SF0">
    <property type="entry name" value="CELL DIVISION CONTROL PROTEIN 45 HOMOLOG"/>
    <property type="match status" value="1"/>
</dbReference>
<feature type="region of interest" description="Disordered" evidence="6">
    <location>
        <begin position="136"/>
        <end position="160"/>
    </location>
</feature>
<dbReference type="GO" id="GO:0000727">
    <property type="term" value="P:double-strand break repair via break-induced replication"/>
    <property type="evidence" value="ECO:0007669"/>
    <property type="project" value="TreeGrafter"/>
</dbReference>
<dbReference type="PANTHER" id="PTHR10507">
    <property type="entry name" value="CDC45-RELATED PROTEIN"/>
    <property type="match status" value="1"/>
</dbReference>
<dbReference type="GO" id="GO:0003697">
    <property type="term" value="F:single-stranded DNA binding"/>
    <property type="evidence" value="ECO:0007669"/>
    <property type="project" value="TreeGrafter"/>
</dbReference>
<keyword evidence="7" id="KW-1185">Reference proteome</keyword>
<accession>A0A6P4Y198</accession>
<evidence type="ECO:0000256" key="1">
    <source>
        <dbReference type="ARBA" id="ARBA00004123"/>
    </source>
</evidence>
<dbReference type="Proteomes" id="UP000515135">
    <property type="component" value="Unplaced"/>
</dbReference>
<dbReference type="GO" id="GO:0031261">
    <property type="term" value="C:DNA replication preinitiation complex"/>
    <property type="evidence" value="ECO:0007669"/>
    <property type="project" value="TreeGrafter"/>
</dbReference>
<dbReference type="GO" id="GO:0051301">
    <property type="term" value="P:cell division"/>
    <property type="evidence" value="ECO:0007669"/>
    <property type="project" value="UniProtKB-KW"/>
</dbReference>
<keyword evidence="3" id="KW-0235">DNA replication</keyword>
<comment type="similarity">
    <text evidence="2">Belongs to the CDC45 family.</text>
</comment>
<dbReference type="GeneID" id="109463892"/>